<protein>
    <recommendedName>
        <fullName evidence="3">Glycosyl transferase family 3 domain-containing protein</fullName>
    </recommendedName>
</protein>
<dbReference type="InterPro" id="IPR035902">
    <property type="entry name" value="Nuc_phospho_transferase"/>
</dbReference>
<dbReference type="EMBL" id="KZ819330">
    <property type="protein sequence ID" value="PWN19707.1"/>
    <property type="molecule type" value="Genomic_DNA"/>
</dbReference>
<dbReference type="Proteomes" id="UP000245942">
    <property type="component" value="Unassembled WGS sequence"/>
</dbReference>
<name>A0A316U377_9BASI</name>
<keyword evidence="2" id="KW-0808">Transferase</keyword>
<accession>A0A316U377</accession>
<evidence type="ECO:0000313" key="4">
    <source>
        <dbReference type="EMBL" id="PWN19707.1"/>
    </source>
</evidence>
<reference evidence="4 5" key="1">
    <citation type="journal article" date="2018" name="Mol. Biol. Evol.">
        <title>Broad Genomic Sampling Reveals a Smut Pathogenic Ancestry of the Fungal Clade Ustilaginomycotina.</title>
        <authorList>
            <person name="Kijpornyongpan T."/>
            <person name="Mondo S.J."/>
            <person name="Barry K."/>
            <person name="Sandor L."/>
            <person name="Lee J."/>
            <person name="Lipzen A."/>
            <person name="Pangilinan J."/>
            <person name="LaButti K."/>
            <person name="Hainaut M."/>
            <person name="Henrissat B."/>
            <person name="Grigoriev I.V."/>
            <person name="Spatafora J.W."/>
            <person name="Aime M.C."/>
        </authorList>
    </citation>
    <scope>NUCLEOTIDE SEQUENCE [LARGE SCALE GENOMIC DNA]</scope>
    <source>
        <strain evidence="4 5">MCA 4718</strain>
    </source>
</reference>
<evidence type="ECO:0000313" key="5">
    <source>
        <dbReference type="Proteomes" id="UP000245942"/>
    </source>
</evidence>
<dbReference type="PANTHER" id="PTHR43285:SF2">
    <property type="entry name" value="ANTHRANILATE PHOSPHORIBOSYLTRANSFERASE"/>
    <property type="match status" value="1"/>
</dbReference>
<dbReference type="SUPFAM" id="SSF52418">
    <property type="entry name" value="Nucleoside phosphorylase/phosphoribosyltransferase catalytic domain"/>
    <property type="match status" value="1"/>
</dbReference>
<evidence type="ECO:0000259" key="3">
    <source>
        <dbReference type="Pfam" id="PF00591"/>
    </source>
</evidence>
<feature type="domain" description="Glycosyl transferase family 3" evidence="3">
    <location>
        <begin position="151"/>
        <end position="365"/>
    </location>
</feature>
<dbReference type="GeneID" id="37014559"/>
<evidence type="ECO:0000256" key="2">
    <source>
        <dbReference type="ARBA" id="ARBA00022679"/>
    </source>
</evidence>
<dbReference type="GO" id="GO:0004048">
    <property type="term" value="F:anthranilate phosphoribosyltransferase activity"/>
    <property type="evidence" value="ECO:0007669"/>
    <property type="project" value="InterPro"/>
</dbReference>
<dbReference type="RefSeq" id="XP_025346867.1">
    <property type="nucleotide sequence ID" value="XM_025492825.1"/>
</dbReference>
<dbReference type="Gene3D" id="3.40.1030.10">
    <property type="entry name" value="Nucleoside phosphorylase/phosphoribosyltransferase catalytic domain"/>
    <property type="match status" value="1"/>
</dbReference>
<proteinExistence type="predicted"/>
<dbReference type="AlphaFoldDB" id="A0A316U377"/>
<dbReference type="GO" id="GO:0005829">
    <property type="term" value="C:cytosol"/>
    <property type="evidence" value="ECO:0007669"/>
    <property type="project" value="TreeGrafter"/>
</dbReference>
<dbReference type="NCBIfam" id="TIGR01245">
    <property type="entry name" value="trpD"/>
    <property type="match status" value="1"/>
</dbReference>
<keyword evidence="1" id="KW-0328">Glycosyltransferase</keyword>
<dbReference type="Pfam" id="PF00591">
    <property type="entry name" value="Glycos_transf_3"/>
    <property type="match status" value="1"/>
</dbReference>
<dbReference type="GO" id="GO:0000162">
    <property type="term" value="P:L-tryptophan biosynthetic process"/>
    <property type="evidence" value="ECO:0007669"/>
    <property type="project" value="InterPro"/>
</dbReference>
<dbReference type="InterPro" id="IPR005940">
    <property type="entry name" value="Anthranilate_Pribosyl_Tfrase"/>
</dbReference>
<dbReference type="OrthoDB" id="427800at2759"/>
<gene>
    <name evidence="4" type="ORF">BCV69DRAFT_283813</name>
</gene>
<organism evidence="4 5">
    <name type="scientific">Pseudomicrostroma glucosiphilum</name>
    <dbReference type="NCBI Taxonomy" id="1684307"/>
    <lineage>
        <taxon>Eukaryota</taxon>
        <taxon>Fungi</taxon>
        <taxon>Dikarya</taxon>
        <taxon>Basidiomycota</taxon>
        <taxon>Ustilaginomycotina</taxon>
        <taxon>Exobasidiomycetes</taxon>
        <taxon>Microstromatales</taxon>
        <taxon>Microstromatales incertae sedis</taxon>
        <taxon>Pseudomicrostroma</taxon>
    </lineage>
</organism>
<evidence type="ECO:0000256" key="1">
    <source>
        <dbReference type="ARBA" id="ARBA00022676"/>
    </source>
</evidence>
<dbReference type="STRING" id="1684307.A0A316U377"/>
<dbReference type="PANTHER" id="PTHR43285">
    <property type="entry name" value="ANTHRANILATE PHOSPHORIBOSYLTRANSFERASE"/>
    <property type="match status" value="1"/>
</dbReference>
<keyword evidence="5" id="KW-1185">Reference proteome</keyword>
<dbReference type="InterPro" id="IPR000312">
    <property type="entry name" value="Glycosyl_Trfase_fam3"/>
</dbReference>
<sequence>MAANASAPSSSSKTAHTTDTFRPLLKQLILSQPLPIPNISSSSSSTARPLAPALSSSELDSLFDHLSDPAFTSNPAHHAQLGACLTGLRLGGVDAQAETLAIASQRFLGKCIEVDSTDEESWRLRREELQRRLREEGGWEESGLLSEAYKGTVDLVGTGGDGQDTFNVSTTAAIVASGVPGVRVCKHGAKASSSTSGSADLLLSLGIPLLSLTPSIISTLLPTSSFVFLFAQLFHPALAPLGPIRRALGHPTIFNVLGPLINPARPARCILGVHSPYLGEIFAEALKRRGCERAWIVCGKEGLDEISIEGETDVWELDAGTIKHFVVSPLESFGIPAHPLKSVASYTSAENAAVVLHMVQPGQEASVSASTAPLSEPLAVQLASASAGDEVTRALLSGSQSLPAIPAGADIRALMDYTLLQASALLYVGGYAHSLKDAVALARKSLNGGGALRSLEAFRREATKEVQMAAAAVNSA</sequence>